<dbReference type="PANTHER" id="PTHR43132:SF2">
    <property type="entry name" value="ARSENICAL RESISTANCE OPERON REPRESSOR ARSR-RELATED"/>
    <property type="match status" value="1"/>
</dbReference>
<dbReference type="InterPro" id="IPR011991">
    <property type="entry name" value="ArsR-like_HTH"/>
</dbReference>
<dbReference type="NCBIfam" id="NF033788">
    <property type="entry name" value="HTH_metalloreg"/>
    <property type="match status" value="1"/>
</dbReference>
<dbReference type="CDD" id="cd00090">
    <property type="entry name" value="HTH_ARSR"/>
    <property type="match status" value="1"/>
</dbReference>
<dbReference type="Proteomes" id="UP000199048">
    <property type="component" value="Unassembled WGS sequence"/>
</dbReference>
<dbReference type="SUPFAM" id="SSF46785">
    <property type="entry name" value="Winged helix' DNA-binding domain"/>
    <property type="match status" value="1"/>
</dbReference>
<name>A0A1I4PZG3_9HYPH</name>
<feature type="domain" description="HTH arsR-type" evidence="4">
    <location>
        <begin position="1"/>
        <end position="94"/>
    </location>
</feature>
<dbReference type="Gene3D" id="1.10.10.10">
    <property type="entry name" value="Winged helix-like DNA-binding domain superfamily/Winged helix DNA-binding domain"/>
    <property type="match status" value="1"/>
</dbReference>
<sequence length="94" mass="10021">MDVGVAASILEALGSPTRLRILIELRRAGDAGLSVGTLQERLGIDAKSTLSNHLRQLVQSGLVTQERRSTTLLCRASAERVAALVEFLGRDPPG</sequence>
<reference evidence="6" key="1">
    <citation type="submission" date="2016-10" db="EMBL/GenBank/DDBJ databases">
        <authorList>
            <person name="Varghese N."/>
            <person name="Submissions S."/>
        </authorList>
    </citation>
    <scope>NUCLEOTIDE SEQUENCE [LARGE SCALE GENOMIC DNA]</scope>
    <source>
        <strain evidence="6">BL36</strain>
    </source>
</reference>
<dbReference type="GO" id="GO:0003677">
    <property type="term" value="F:DNA binding"/>
    <property type="evidence" value="ECO:0007669"/>
    <property type="project" value="UniProtKB-KW"/>
</dbReference>
<evidence type="ECO:0000256" key="3">
    <source>
        <dbReference type="ARBA" id="ARBA00023163"/>
    </source>
</evidence>
<dbReference type="InterPro" id="IPR036390">
    <property type="entry name" value="WH_DNA-bd_sf"/>
</dbReference>
<keyword evidence="2" id="KW-0238">DNA-binding</keyword>
<dbReference type="EMBL" id="FOTK01000027">
    <property type="protein sequence ID" value="SFM32765.1"/>
    <property type="molecule type" value="Genomic_DNA"/>
</dbReference>
<dbReference type="InterPro" id="IPR051011">
    <property type="entry name" value="Metal_resp_trans_reg"/>
</dbReference>
<dbReference type="SMART" id="SM00418">
    <property type="entry name" value="HTH_ARSR"/>
    <property type="match status" value="1"/>
</dbReference>
<dbReference type="STRING" id="582667.SAMN05192568_102728"/>
<dbReference type="Pfam" id="PF12840">
    <property type="entry name" value="HTH_20"/>
    <property type="match status" value="1"/>
</dbReference>
<evidence type="ECO:0000256" key="2">
    <source>
        <dbReference type="ARBA" id="ARBA00023125"/>
    </source>
</evidence>
<dbReference type="RefSeq" id="WP_092044131.1">
    <property type="nucleotide sequence ID" value="NZ_FOTK01000027.1"/>
</dbReference>
<dbReference type="InterPro" id="IPR001845">
    <property type="entry name" value="HTH_ArsR_DNA-bd_dom"/>
</dbReference>
<evidence type="ECO:0000259" key="4">
    <source>
        <dbReference type="PROSITE" id="PS50987"/>
    </source>
</evidence>
<evidence type="ECO:0000313" key="6">
    <source>
        <dbReference type="Proteomes" id="UP000199048"/>
    </source>
</evidence>
<keyword evidence="3" id="KW-0804">Transcription</keyword>
<dbReference type="PROSITE" id="PS50987">
    <property type="entry name" value="HTH_ARSR_2"/>
    <property type="match status" value="1"/>
</dbReference>
<evidence type="ECO:0000313" key="5">
    <source>
        <dbReference type="EMBL" id="SFM32765.1"/>
    </source>
</evidence>
<organism evidence="5 6">
    <name type="scientific">Methylobacterium pseudosasicola</name>
    <dbReference type="NCBI Taxonomy" id="582667"/>
    <lineage>
        <taxon>Bacteria</taxon>
        <taxon>Pseudomonadati</taxon>
        <taxon>Pseudomonadota</taxon>
        <taxon>Alphaproteobacteria</taxon>
        <taxon>Hyphomicrobiales</taxon>
        <taxon>Methylobacteriaceae</taxon>
        <taxon>Methylobacterium</taxon>
    </lineage>
</organism>
<dbReference type="InterPro" id="IPR036388">
    <property type="entry name" value="WH-like_DNA-bd_sf"/>
</dbReference>
<dbReference type="GO" id="GO:0003700">
    <property type="term" value="F:DNA-binding transcription factor activity"/>
    <property type="evidence" value="ECO:0007669"/>
    <property type="project" value="InterPro"/>
</dbReference>
<dbReference type="PANTHER" id="PTHR43132">
    <property type="entry name" value="ARSENICAL RESISTANCE OPERON REPRESSOR ARSR-RELATED"/>
    <property type="match status" value="1"/>
</dbReference>
<protein>
    <submittedName>
        <fullName evidence="5">Transcriptional regulator, ArsR family</fullName>
    </submittedName>
</protein>
<keyword evidence="6" id="KW-1185">Reference proteome</keyword>
<dbReference type="OrthoDB" id="9804742at2"/>
<proteinExistence type="predicted"/>
<keyword evidence="1" id="KW-0805">Transcription regulation</keyword>
<dbReference type="PRINTS" id="PR00778">
    <property type="entry name" value="HTHARSR"/>
</dbReference>
<gene>
    <name evidence="5" type="ORF">SAMN05192568_102728</name>
</gene>
<accession>A0A1I4PZG3</accession>
<evidence type="ECO:0000256" key="1">
    <source>
        <dbReference type="ARBA" id="ARBA00023015"/>
    </source>
</evidence>
<dbReference type="AlphaFoldDB" id="A0A1I4PZG3"/>